<sequence length="352" mass="38780">MKIQIKRDHLLDILASARKAVSRTPIDTLANGILLKAEGSQITAFATDLEIGIKSSTIANIIEPGEIGVPVKLLDIVRKITEPDLVLEVKDNKLVLKYGKSNAHLSTYDPKDFPVFPETVSSTFTMDAGELKKAIDAVVYAAAGKCEYRPVFEGLYFDAKDGQINFVGTDTHRLALKTISGAGVPDGGVIIPAKSLKQLSSFLSDGNVNIAIEENQAIFNYGNTVLMTRLISGEYINYRQVIREKHNTKVTVETERVLAALERAEVLTENNIINVHVVDRLVLSVQTERGKLNEEIPAEVEGDRLKIKVNIAYLIEALKRFTGKVTLGMAGELSPIFLWNDNSYFSVVLPIR</sequence>
<comment type="function">
    <text evidence="10">Confers DNA tethering and processivity to DNA polymerases and other proteins. Acts as a clamp, forming a ring around DNA (a reaction catalyzed by the clamp-loading complex) which diffuses in an ATP-independent manner freely and bidirectionally along dsDNA. Initially characterized for its ability to contact the catalytic subunit of DNA polymerase III (Pol III), a complex, multichain enzyme responsible for most of the replicative synthesis in bacteria; Pol III exhibits 3'-5' exonuclease proofreading activity. The beta chain is required for initiation of replication as well as for processivity of DNA replication.</text>
</comment>
<evidence type="ECO:0000256" key="2">
    <source>
        <dbReference type="ARBA" id="ARBA00010752"/>
    </source>
</evidence>
<dbReference type="OrthoDB" id="8421503at2"/>
<keyword evidence="5 10" id="KW-0808">Transferase</keyword>
<keyword evidence="15" id="KW-1185">Reference proteome</keyword>
<organism evidence="14 15">
    <name type="scientific">Desulforamulus putei DSM 12395</name>
    <dbReference type="NCBI Taxonomy" id="1121429"/>
    <lineage>
        <taxon>Bacteria</taxon>
        <taxon>Bacillati</taxon>
        <taxon>Bacillota</taxon>
        <taxon>Clostridia</taxon>
        <taxon>Eubacteriales</taxon>
        <taxon>Peptococcaceae</taxon>
        <taxon>Desulforamulus</taxon>
    </lineage>
</organism>
<dbReference type="InterPro" id="IPR001001">
    <property type="entry name" value="DNA_polIII_beta"/>
</dbReference>
<evidence type="ECO:0000256" key="4">
    <source>
        <dbReference type="ARBA" id="ARBA00022490"/>
    </source>
</evidence>
<evidence type="ECO:0000256" key="8">
    <source>
        <dbReference type="ARBA" id="ARBA00022932"/>
    </source>
</evidence>
<dbReference type="InterPro" id="IPR022634">
    <property type="entry name" value="DNA_polIII_beta_N"/>
</dbReference>
<evidence type="ECO:0000256" key="10">
    <source>
        <dbReference type="PIRNR" id="PIRNR000804"/>
    </source>
</evidence>
<gene>
    <name evidence="14" type="ORF">SAMN02745133_01943</name>
</gene>
<dbReference type="PANTHER" id="PTHR30478:SF0">
    <property type="entry name" value="BETA SLIDING CLAMP"/>
    <property type="match status" value="1"/>
</dbReference>
<dbReference type="InterPro" id="IPR022635">
    <property type="entry name" value="DNA_polIII_beta_C"/>
</dbReference>
<dbReference type="InterPro" id="IPR022637">
    <property type="entry name" value="DNA_polIII_beta_cen"/>
</dbReference>
<evidence type="ECO:0000256" key="1">
    <source>
        <dbReference type="ARBA" id="ARBA00004496"/>
    </source>
</evidence>
<dbReference type="NCBIfam" id="TIGR00663">
    <property type="entry name" value="dnan"/>
    <property type="match status" value="1"/>
</dbReference>
<comment type="subcellular location">
    <subcellularLocation>
        <location evidence="1 10">Cytoplasm</location>
    </subcellularLocation>
</comment>
<feature type="domain" description="DNA polymerase III beta sliding clamp N-terminal" evidence="11">
    <location>
        <begin position="1"/>
        <end position="116"/>
    </location>
</feature>
<keyword evidence="8 10" id="KW-0239">DNA-directed DNA polymerase</keyword>
<feature type="domain" description="DNA polymerase III beta sliding clamp central" evidence="12">
    <location>
        <begin position="127"/>
        <end position="235"/>
    </location>
</feature>
<dbReference type="GO" id="GO:0009360">
    <property type="term" value="C:DNA polymerase III complex"/>
    <property type="evidence" value="ECO:0007669"/>
    <property type="project" value="InterPro"/>
</dbReference>
<keyword evidence="9" id="KW-0238">DNA-binding</keyword>
<dbReference type="Pfam" id="PF00712">
    <property type="entry name" value="DNA_pol3_beta"/>
    <property type="match status" value="1"/>
</dbReference>
<accession>A0A1M4ZC79</accession>
<dbReference type="CDD" id="cd00140">
    <property type="entry name" value="beta_clamp"/>
    <property type="match status" value="1"/>
</dbReference>
<protein>
    <recommendedName>
        <fullName evidence="3 10">Beta sliding clamp</fullName>
    </recommendedName>
</protein>
<dbReference type="EMBL" id="FQUY01000013">
    <property type="protein sequence ID" value="SHF15402.1"/>
    <property type="molecule type" value="Genomic_DNA"/>
</dbReference>
<evidence type="ECO:0000259" key="11">
    <source>
        <dbReference type="Pfam" id="PF00712"/>
    </source>
</evidence>
<dbReference type="InterPro" id="IPR046938">
    <property type="entry name" value="DNA_clamp_sf"/>
</dbReference>
<dbReference type="STRING" id="1121429.SAMN02745133_01943"/>
<dbReference type="PIRSF" id="PIRSF000804">
    <property type="entry name" value="DNA_pol_III_b"/>
    <property type="match status" value="1"/>
</dbReference>
<reference evidence="15" key="1">
    <citation type="submission" date="2016-11" db="EMBL/GenBank/DDBJ databases">
        <authorList>
            <person name="Varghese N."/>
            <person name="Submissions S."/>
        </authorList>
    </citation>
    <scope>NUCLEOTIDE SEQUENCE [LARGE SCALE GENOMIC DNA]</scope>
    <source>
        <strain evidence="15">DSM 12395</strain>
    </source>
</reference>
<dbReference type="Proteomes" id="UP000184148">
    <property type="component" value="Unassembled WGS sequence"/>
</dbReference>
<dbReference type="Pfam" id="PF02767">
    <property type="entry name" value="DNA_pol3_beta_2"/>
    <property type="match status" value="1"/>
</dbReference>
<keyword evidence="4 10" id="KW-0963">Cytoplasm</keyword>
<dbReference type="GO" id="GO:0008408">
    <property type="term" value="F:3'-5' exonuclease activity"/>
    <property type="evidence" value="ECO:0007669"/>
    <property type="project" value="InterPro"/>
</dbReference>
<comment type="subunit">
    <text evidence="10">Forms a ring-shaped head-to-tail homodimer around DNA.</text>
</comment>
<dbReference type="GO" id="GO:0003887">
    <property type="term" value="F:DNA-directed DNA polymerase activity"/>
    <property type="evidence" value="ECO:0007669"/>
    <property type="project" value="UniProtKB-UniRule"/>
</dbReference>
<keyword evidence="6 10" id="KW-0548">Nucleotidyltransferase</keyword>
<dbReference type="AlphaFoldDB" id="A0A1M4ZC79"/>
<evidence type="ECO:0000256" key="5">
    <source>
        <dbReference type="ARBA" id="ARBA00022679"/>
    </source>
</evidence>
<dbReference type="RefSeq" id="WP_143157038.1">
    <property type="nucleotide sequence ID" value="NZ_FQUY01000013.1"/>
</dbReference>
<evidence type="ECO:0000256" key="6">
    <source>
        <dbReference type="ARBA" id="ARBA00022695"/>
    </source>
</evidence>
<name>A0A1M4ZC79_9FIRM</name>
<evidence type="ECO:0000313" key="14">
    <source>
        <dbReference type="EMBL" id="SHF15402.1"/>
    </source>
</evidence>
<dbReference type="GO" id="GO:0005737">
    <property type="term" value="C:cytoplasm"/>
    <property type="evidence" value="ECO:0007669"/>
    <property type="project" value="UniProtKB-SubCell"/>
</dbReference>
<evidence type="ECO:0000259" key="12">
    <source>
        <dbReference type="Pfam" id="PF02767"/>
    </source>
</evidence>
<evidence type="ECO:0000313" key="15">
    <source>
        <dbReference type="Proteomes" id="UP000184148"/>
    </source>
</evidence>
<evidence type="ECO:0000256" key="9">
    <source>
        <dbReference type="ARBA" id="ARBA00023125"/>
    </source>
</evidence>
<evidence type="ECO:0000256" key="7">
    <source>
        <dbReference type="ARBA" id="ARBA00022705"/>
    </source>
</evidence>
<dbReference type="Gene3D" id="3.70.10.10">
    <property type="match status" value="1"/>
</dbReference>
<keyword evidence="7 10" id="KW-0235">DNA replication</keyword>
<comment type="similarity">
    <text evidence="2 10">Belongs to the beta sliding clamp family.</text>
</comment>
<proteinExistence type="inferred from homology"/>
<dbReference type="SUPFAM" id="SSF55979">
    <property type="entry name" value="DNA clamp"/>
    <property type="match status" value="3"/>
</dbReference>
<evidence type="ECO:0000256" key="3">
    <source>
        <dbReference type="ARBA" id="ARBA00021035"/>
    </source>
</evidence>
<evidence type="ECO:0000259" key="13">
    <source>
        <dbReference type="Pfam" id="PF02768"/>
    </source>
</evidence>
<dbReference type="GO" id="GO:0006271">
    <property type="term" value="P:DNA strand elongation involved in DNA replication"/>
    <property type="evidence" value="ECO:0007669"/>
    <property type="project" value="TreeGrafter"/>
</dbReference>
<dbReference type="PANTHER" id="PTHR30478">
    <property type="entry name" value="DNA POLYMERASE III SUBUNIT BETA"/>
    <property type="match status" value="1"/>
</dbReference>
<dbReference type="Pfam" id="PF02768">
    <property type="entry name" value="DNA_pol3_beta_3"/>
    <property type="match status" value="1"/>
</dbReference>
<feature type="domain" description="DNA polymerase III beta sliding clamp C-terminal" evidence="13">
    <location>
        <begin position="239"/>
        <end position="347"/>
    </location>
</feature>
<dbReference type="SMART" id="SM00480">
    <property type="entry name" value="POL3Bc"/>
    <property type="match status" value="1"/>
</dbReference>
<dbReference type="Gene3D" id="3.10.150.10">
    <property type="entry name" value="DNA Polymerase III, subunit A, domain 2"/>
    <property type="match status" value="1"/>
</dbReference>
<dbReference type="GO" id="GO:0003677">
    <property type="term" value="F:DNA binding"/>
    <property type="evidence" value="ECO:0007669"/>
    <property type="project" value="UniProtKB-UniRule"/>
</dbReference>